<reference evidence="1 2" key="1">
    <citation type="submission" date="2018-09" db="EMBL/GenBank/DDBJ databases">
        <authorList>
            <person name="Petit M.-A."/>
            <person name="Lossouarn J."/>
        </authorList>
    </citation>
    <scope>NUCLEOTIDE SEQUENCE [LARGE SCALE GENOMIC DNA]</scope>
    <source>
        <strain evidence="1 2">L1-82</strain>
    </source>
</reference>
<evidence type="ECO:0000313" key="1">
    <source>
        <dbReference type="EMBL" id="VCV23872.1"/>
    </source>
</evidence>
<keyword evidence="2" id="KW-1185">Reference proteome</keyword>
<organism evidence="1 2">
    <name type="scientific">Roseburia intestinalis L1-82</name>
    <dbReference type="NCBI Taxonomy" id="536231"/>
    <lineage>
        <taxon>Bacteria</taxon>
        <taxon>Bacillati</taxon>
        <taxon>Bacillota</taxon>
        <taxon>Clostridia</taxon>
        <taxon>Lachnospirales</taxon>
        <taxon>Lachnospiraceae</taxon>
        <taxon>Roseburia</taxon>
    </lineage>
</organism>
<sequence length="78" mass="9874">MIHQIRKLKITLYERELEKQKIEMDYLKMQIRRILFELPELYLQHDRLCDYEHARAMTKSLRIIFHIFFGIQRTEFRF</sequence>
<protein>
    <submittedName>
        <fullName evidence="1">Uncharacterized protein</fullName>
    </submittedName>
</protein>
<proteinExistence type="predicted"/>
<accession>A0AAQ2Z911</accession>
<evidence type="ECO:0000313" key="2">
    <source>
        <dbReference type="Proteomes" id="UP000294398"/>
    </source>
</evidence>
<dbReference type="Proteomes" id="UP000294398">
    <property type="component" value="Chromosome"/>
</dbReference>
<dbReference type="RefSeq" id="WP_197730450.1">
    <property type="nucleotide sequence ID" value="NZ_LR027880.1"/>
</dbReference>
<dbReference type="GeneID" id="61435460"/>
<dbReference type="EMBL" id="LR027880">
    <property type="protein sequence ID" value="VCV23872.1"/>
    <property type="molecule type" value="Genomic_DNA"/>
</dbReference>
<dbReference type="AlphaFoldDB" id="A0AAQ2Z911"/>
<gene>
    <name evidence="1" type="ORF">RIL182_03791</name>
</gene>
<name>A0AAQ2Z911_9FIRM</name>